<dbReference type="GO" id="GO:0043022">
    <property type="term" value="F:ribosome binding"/>
    <property type="evidence" value="ECO:0007669"/>
    <property type="project" value="TreeGrafter"/>
</dbReference>
<dbReference type="InterPro" id="IPR027304">
    <property type="entry name" value="Trigger_fact/SurA_dom_sf"/>
</dbReference>
<dbReference type="Proteomes" id="UP000808337">
    <property type="component" value="Unassembled WGS sequence"/>
</dbReference>
<dbReference type="Gene3D" id="3.30.70.1050">
    <property type="entry name" value="Trigger factor ribosome-binding domain"/>
    <property type="match status" value="1"/>
</dbReference>
<dbReference type="InterPro" id="IPR005215">
    <property type="entry name" value="Trig_fac"/>
</dbReference>
<dbReference type="AlphaFoldDB" id="A0A9D7SSV7"/>
<evidence type="ECO:0000259" key="1">
    <source>
        <dbReference type="Pfam" id="PF05697"/>
    </source>
</evidence>
<comment type="caution">
    <text evidence="2">The sequence shown here is derived from an EMBL/GenBank/DDBJ whole genome shotgun (WGS) entry which is preliminary data.</text>
</comment>
<gene>
    <name evidence="2" type="ORF">IPP15_04350</name>
</gene>
<dbReference type="GO" id="GO:0043335">
    <property type="term" value="P:protein unfolding"/>
    <property type="evidence" value="ECO:0007669"/>
    <property type="project" value="TreeGrafter"/>
</dbReference>
<proteinExistence type="predicted"/>
<dbReference type="EMBL" id="JADKGY010000001">
    <property type="protein sequence ID" value="MBK9981646.1"/>
    <property type="molecule type" value="Genomic_DNA"/>
</dbReference>
<evidence type="ECO:0000313" key="2">
    <source>
        <dbReference type="EMBL" id="MBK9981646.1"/>
    </source>
</evidence>
<dbReference type="InterPro" id="IPR036611">
    <property type="entry name" value="Trigger_fac_ribosome-bd_sf"/>
</dbReference>
<dbReference type="SUPFAM" id="SSF109998">
    <property type="entry name" value="Triger factor/SurA peptide-binding domain-like"/>
    <property type="match status" value="1"/>
</dbReference>
<dbReference type="GO" id="GO:0051083">
    <property type="term" value="P:'de novo' cotranslational protein folding"/>
    <property type="evidence" value="ECO:0007669"/>
    <property type="project" value="TreeGrafter"/>
</dbReference>
<dbReference type="Gene3D" id="1.10.3120.10">
    <property type="entry name" value="Trigger factor, C-terminal domain"/>
    <property type="match status" value="1"/>
</dbReference>
<dbReference type="GO" id="GO:0044183">
    <property type="term" value="F:protein folding chaperone"/>
    <property type="evidence" value="ECO:0007669"/>
    <property type="project" value="TreeGrafter"/>
</dbReference>
<dbReference type="PANTHER" id="PTHR30560">
    <property type="entry name" value="TRIGGER FACTOR CHAPERONE AND PEPTIDYL-PROLYL CIS/TRANS ISOMERASE"/>
    <property type="match status" value="1"/>
</dbReference>
<protein>
    <recommendedName>
        <fullName evidence="1">Trigger factor ribosome-binding bacterial domain-containing protein</fullName>
    </recommendedName>
</protein>
<evidence type="ECO:0000313" key="3">
    <source>
        <dbReference type="Proteomes" id="UP000808337"/>
    </source>
</evidence>
<dbReference type="Pfam" id="PF05697">
    <property type="entry name" value="Trigger_N"/>
    <property type="match status" value="1"/>
</dbReference>
<sequence length="456" mass="52398">MKIDFNRLDDLNARLTLVIERADYQAKLDENLKNYSKKVSIKGFRSGKTPKSVLTKMYGKGMLEETVSNMLNEKLFGYLESEKIEIFGSPVMATDAEPVDFNPKVPDDYTFVFDLGLKPSFDLKYNFESPLSIKKSVTDQNALDEDIQRYRRVFGAEVQVSEGAIEQNDRVSIRLNRIGEDVAQDEGTETVVDLERSQGEAKIDLIGKQVGDSLDVDLEKFMGYARALLLKNTLGLDADPDPEKPLMYKVTIESIARPQMTELSGEQLSKYVGTQVEDEASFRKMLEDREENSNQTRTNDMRKLAVRHELLKANPFDIPEEFLLNWVNAQRQQKIEPGSREAGNLFREAKWSLLLNKIAKEESLEVTEKDVQSQVTKWILENVNYRQTDIRKLMKELHANEYFMSTMKENALEEVVFGHILPQYTFDETAATAEEFEHAFHDLHHHLFDHGEHSHA</sequence>
<accession>A0A9D7SSV7</accession>
<name>A0A9D7SSV7_9BACT</name>
<feature type="domain" description="Trigger factor ribosome-binding bacterial" evidence="1">
    <location>
        <begin position="1"/>
        <end position="147"/>
    </location>
</feature>
<dbReference type="SUPFAM" id="SSF102735">
    <property type="entry name" value="Trigger factor ribosome-binding domain"/>
    <property type="match status" value="1"/>
</dbReference>
<dbReference type="InterPro" id="IPR037041">
    <property type="entry name" value="Trigger_fac_C_sf"/>
</dbReference>
<dbReference type="PANTHER" id="PTHR30560:SF3">
    <property type="entry name" value="TRIGGER FACTOR-LIKE PROTEIN TIG, CHLOROPLASTIC"/>
    <property type="match status" value="1"/>
</dbReference>
<reference evidence="2 3" key="1">
    <citation type="submission" date="2020-10" db="EMBL/GenBank/DDBJ databases">
        <title>Connecting structure to function with the recovery of over 1000 high-quality activated sludge metagenome-assembled genomes encoding full-length rRNA genes using long-read sequencing.</title>
        <authorList>
            <person name="Singleton C.M."/>
            <person name="Petriglieri F."/>
            <person name="Kristensen J.M."/>
            <person name="Kirkegaard R.H."/>
            <person name="Michaelsen T.Y."/>
            <person name="Andersen M.H."/>
            <person name="Karst S.M."/>
            <person name="Dueholm M.S."/>
            <person name="Nielsen P.H."/>
            <person name="Albertsen M."/>
        </authorList>
    </citation>
    <scope>NUCLEOTIDE SEQUENCE [LARGE SCALE GENOMIC DNA]</scope>
    <source>
        <strain evidence="2">Ribe_18-Q3-R11-54_MAXAC.273</strain>
    </source>
</reference>
<dbReference type="InterPro" id="IPR008881">
    <property type="entry name" value="Trigger_fac_ribosome-bd_bac"/>
</dbReference>
<dbReference type="GO" id="GO:0015031">
    <property type="term" value="P:protein transport"/>
    <property type="evidence" value="ECO:0007669"/>
    <property type="project" value="InterPro"/>
</dbReference>
<organism evidence="2 3">
    <name type="scientific">Candidatus Opimibacter skivensis</name>
    <dbReference type="NCBI Taxonomy" id="2982028"/>
    <lineage>
        <taxon>Bacteria</taxon>
        <taxon>Pseudomonadati</taxon>
        <taxon>Bacteroidota</taxon>
        <taxon>Saprospiria</taxon>
        <taxon>Saprospirales</taxon>
        <taxon>Saprospiraceae</taxon>
        <taxon>Candidatus Opimibacter</taxon>
    </lineage>
</organism>
<dbReference type="GO" id="GO:0003755">
    <property type="term" value="F:peptidyl-prolyl cis-trans isomerase activity"/>
    <property type="evidence" value="ECO:0007669"/>
    <property type="project" value="TreeGrafter"/>
</dbReference>